<dbReference type="Gene3D" id="1.25.40.380">
    <property type="entry name" value="Protein of unknown function DUF1810"/>
    <property type="match status" value="1"/>
</dbReference>
<dbReference type="InterPro" id="IPR036287">
    <property type="entry name" value="Rv1873-like_sf"/>
</dbReference>
<evidence type="ECO:0000313" key="2">
    <source>
        <dbReference type="Proteomes" id="UP000074914"/>
    </source>
</evidence>
<dbReference type="SUPFAM" id="SSF140736">
    <property type="entry name" value="Rv1873-like"/>
    <property type="match status" value="1"/>
</dbReference>
<protein>
    <recommendedName>
        <fullName evidence="3">Calpastatin</fullName>
    </recommendedName>
</protein>
<accession>A0ABM5Z4M4</accession>
<proteinExistence type="predicted"/>
<organism evidence="1 2">
    <name type="scientific">Collimonas pratensis</name>
    <dbReference type="NCBI Taxonomy" id="279113"/>
    <lineage>
        <taxon>Bacteria</taxon>
        <taxon>Pseudomonadati</taxon>
        <taxon>Pseudomonadota</taxon>
        <taxon>Betaproteobacteria</taxon>
        <taxon>Burkholderiales</taxon>
        <taxon>Oxalobacteraceae</taxon>
        <taxon>Collimonas</taxon>
    </lineage>
</organism>
<dbReference type="PIRSF" id="PIRSF008546">
    <property type="entry name" value="UCP008546"/>
    <property type="match status" value="1"/>
</dbReference>
<keyword evidence="2" id="KW-1185">Reference proteome</keyword>
<name>A0ABM5Z4M4_9BURK</name>
<dbReference type="RefSeq" id="WP_062113627.1">
    <property type="nucleotide sequence ID" value="NZ_CP013236.1"/>
</dbReference>
<evidence type="ECO:0000313" key="1">
    <source>
        <dbReference type="EMBL" id="AMP13965.1"/>
    </source>
</evidence>
<dbReference type="Pfam" id="PF08837">
    <property type="entry name" value="DUF1810"/>
    <property type="match status" value="1"/>
</dbReference>
<dbReference type="EMBL" id="CP013236">
    <property type="protein sequence ID" value="AMP13965.1"/>
    <property type="molecule type" value="Genomic_DNA"/>
</dbReference>
<sequence>MDDQFDLHRFVTAQLPVFDTACEELRTGRKSSHWMWFIFPQIEGLGHSPMAHKFAISSLAEARAYLAHPLLGPRLLECSRLAAAVEDRSAEDIFGYPDYMKFQSCMTLFARAAPQHQVFDDCLQKYFGGLADAATLDKL</sequence>
<evidence type="ECO:0008006" key="3">
    <source>
        <dbReference type="Google" id="ProtNLM"/>
    </source>
</evidence>
<reference evidence="1 2" key="1">
    <citation type="submission" date="2015-11" db="EMBL/GenBank/DDBJ databases">
        <title>Exploring the genomic traits of fungus-feeding bacterial genus Collimonas.</title>
        <authorList>
            <person name="Song C."/>
            <person name="Schmidt R."/>
            <person name="de Jager V."/>
            <person name="Krzyzanowska D."/>
            <person name="Jongedijk E."/>
            <person name="Cankar K."/>
            <person name="Beekwilder J."/>
            <person name="van Veen A."/>
            <person name="de Boer W."/>
            <person name="van Veen J.A."/>
            <person name="Garbeva P."/>
        </authorList>
    </citation>
    <scope>NUCLEOTIDE SEQUENCE [LARGE SCALE GENOMIC DNA]</scope>
    <source>
        <strain evidence="1 2">Ter291</strain>
    </source>
</reference>
<gene>
    <name evidence="1" type="ORF">CPter291_1694</name>
</gene>
<dbReference type="Proteomes" id="UP000074914">
    <property type="component" value="Chromosome"/>
</dbReference>
<dbReference type="InterPro" id="IPR014937">
    <property type="entry name" value="DUF1810"/>
</dbReference>